<dbReference type="RefSeq" id="WP_151755117.1">
    <property type="nucleotide sequence ID" value="NZ_BKZW01000001.1"/>
</dbReference>
<proteinExistence type="predicted"/>
<evidence type="ECO:0000313" key="1">
    <source>
        <dbReference type="EMBL" id="GER87080.1"/>
    </source>
</evidence>
<evidence type="ECO:0000313" key="2">
    <source>
        <dbReference type="Proteomes" id="UP000326912"/>
    </source>
</evidence>
<protein>
    <recommendedName>
        <fullName evidence="3">Sortilin N-terminal domain-containing protein</fullName>
    </recommendedName>
</protein>
<organism evidence="1 2">
    <name type="scientific">Dictyobacter vulcani</name>
    <dbReference type="NCBI Taxonomy" id="2607529"/>
    <lineage>
        <taxon>Bacteria</taxon>
        <taxon>Bacillati</taxon>
        <taxon>Chloroflexota</taxon>
        <taxon>Ktedonobacteria</taxon>
        <taxon>Ktedonobacterales</taxon>
        <taxon>Dictyobacteraceae</taxon>
        <taxon>Dictyobacter</taxon>
    </lineage>
</organism>
<gene>
    <name evidence="1" type="ORF">KDW_12420</name>
</gene>
<sequence length="88" mass="9712">MYADARYSALIAAPGQPDLLYGKTGRMIYKSIDGGKSWKTLPQIKGNLENLVPDPQTATRLFLSLSYPSEVYQFDQQAGAWTSLTPKA</sequence>
<accession>A0A5J4KKZ6</accession>
<dbReference type="SUPFAM" id="SSF110296">
    <property type="entry name" value="Oligoxyloglucan reducing end-specific cellobiohydrolase"/>
    <property type="match status" value="1"/>
</dbReference>
<dbReference type="InterPro" id="IPR015943">
    <property type="entry name" value="WD40/YVTN_repeat-like_dom_sf"/>
</dbReference>
<dbReference type="EMBL" id="BKZW01000001">
    <property type="protein sequence ID" value="GER87080.1"/>
    <property type="molecule type" value="Genomic_DNA"/>
</dbReference>
<reference evidence="1 2" key="1">
    <citation type="submission" date="2019-10" db="EMBL/GenBank/DDBJ databases">
        <title>Dictyobacter vulcani sp. nov., within the class Ktedonobacteria, isolated from soil of volcanic Mt. Zao.</title>
        <authorList>
            <person name="Zheng Y."/>
            <person name="Wang C.M."/>
            <person name="Sakai Y."/>
            <person name="Abe K."/>
            <person name="Yokota A."/>
            <person name="Yabe S."/>
        </authorList>
    </citation>
    <scope>NUCLEOTIDE SEQUENCE [LARGE SCALE GENOMIC DNA]</scope>
    <source>
        <strain evidence="1 2">W12</strain>
    </source>
</reference>
<name>A0A5J4KKZ6_9CHLR</name>
<dbReference type="Proteomes" id="UP000326912">
    <property type="component" value="Unassembled WGS sequence"/>
</dbReference>
<evidence type="ECO:0008006" key="3">
    <source>
        <dbReference type="Google" id="ProtNLM"/>
    </source>
</evidence>
<keyword evidence="2" id="KW-1185">Reference proteome</keyword>
<dbReference type="Gene3D" id="2.130.10.10">
    <property type="entry name" value="YVTN repeat-like/Quinoprotein amine dehydrogenase"/>
    <property type="match status" value="1"/>
</dbReference>
<dbReference type="AlphaFoldDB" id="A0A5J4KKZ6"/>
<comment type="caution">
    <text evidence="1">The sequence shown here is derived from an EMBL/GenBank/DDBJ whole genome shotgun (WGS) entry which is preliminary data.</text>
</comment>